<dbReference type="NCBIfam" id="TIGR02530">
    <property type="entry name" value="flg_new"/>
    <property type="match status" value="1"/>
</dbReference>
<dbReference type="Proteomes" id="UP000028875">
    <property type="component" value="Unassembled WGS sequence"/>
</dbReference>
<keyword evidence="1" id="KW-0966">Cell projection</keyword>
<name>A0A024QD33_9BACI</name>
<dbReference type="STRING" id="1462526.BN990_02428"/>
<reference evidence="2" key="2">
    <citation type="submission" date="2014-05" db="EMBL/GenBank/DDBJ databases">
        <title>Draft genome sequence of Virgibacillus massiliensis Vm-5.</title>
        <authorList>
            <person name="Khelaifia S."/>
            <person name="Croce O."/>
            <person name="Lagier J.C."/>
            <person name="Raoult D."/>
        </authorList>
    </citation>
    <scope>NUCLEOTIDE SEQUENCE [LARGE SCALE GENOMIC DNA]</scope>
    <source>
        <strain evidence="2">Vm-5</strain>
    </source>
</reference>
<dbReference type="EMBL" id="CCDP010000001">
    <property type="protein sequence ID" value="CDQ40110.1"/>
    <property type="molecule type" value="Genomic_DNA"/>
</dbReference>
<reference evidence="1 2" key="1">
    <citation type="submission" date="2014-03" db="EMBL/GenBank/DDBJ databases">
        <authorList>
            <person name="Urmite Genomes U."/>
        </authorList>
    </citation>
    <scope>NUCLEOTIDE SEQUENCE [LARGE SCALE GENOMIC DNA]</scope>
    <source>
        <strain evidence="1 2">Vm-5</strain>
    </source>
</reference>
<gene>
    <name evidence="1" type="ORF">BN990_02428</name>
</gene>
<evidence type="ECO:0000313" key="1">
    <source>
        <dbReference type="EMBL" id="CDQ40110.1"/>
    </source>
</evidence>
<evidence type="ECO:0000313" key="2">
    <source>
        <dbReference type="Proteomes" id="UP000028875"/>
    </source>
</evidence>
<dbReference type="AlphaFoldDB" id="A0A024QD33"/>
<accession>A0A024QD33</accession>
<organism evidence="1 2">
    <name type="scientific">Virgibacillus massiliensis</name>
    <dbReference type="NCBI Taxonomy" id="1462526"/>
    <lineage>
        <taxon>Bacteria</taxon>
        <taxon>Bacillati</taxon>
        <taxon>Bacillota</taxon>
        <taxon>Bacilli</taxon>
        <taxon>Bacillales</taxon>
        <taxon>Bacillaceae</taxon>
        <taxon>Virgibacillus</taxon>
    </lineage>
</organism>
<dbReference type="Pfam" id="PF12611">
    <property type="entry name" value="Flagellar_put"/>
    <property type="match status" value="1"/>
</dbReference>
<protein>
    <submittedName>
        <fullName evidence="1">Flagellar operon protein</fullName>
    </submittedName>
</protein>
<keyword evidence="1" id="KW-0282">Flagellum</keyword>
<sequence>MSNVDHRIHQISKHAMQPLYKTDKRTEGASFKDILASQQQEIKGLTISKHATDRLQERNIQITEKQWRMIENKVAEAKEKGITDSLVVLEQASLLISTKNNTVVTAMDRNDAMNRIFTNINGTILIEE</sequence>
<keyword evidence="1" id="KW-0969">Cilium</keyword>
<keyword evidence="2" id="KW-1185">Reference proteome</keyword>
<dbReference type="RefSeq" id="WP_021291572.1">
    <property type="nucleotide sequence ID" value="NZ_BNER01000004.1"/>
</dbReference>
<comment type="caution">
    <text evidence="1">The sequence shown here is derived from an EMBL/GenBank/DDBJ whole genome shotgun (WGS) entry which is preliminary data.</text>
</comment>
<dbReference type="InterPro" id="IPR013367">
    <property type="entry name" value="Flagellar_put"/>
</dbReference>
<dbReference type="eggNOG" id="ENOG5032Y5R">
    <property type="taxonomic scope" value="Bacteria"/>
</dbReference>
<proteinExistence type="predicted"/>
<dbReference type="OrthoDB" id="165650at2"/>